<feature type="domain" description="Major facilitator superfamily (MFS) profile" evidence="11">
    <location>
        <begin position="20"/>
        <end position="452"/>
    </location>
</feature>
<evidence type="ECO:0000256" key="8">
    <source>
        <dbReference type="ARBA" id="ARBA00023136"/>
    </source>
</evidence>
<evidence type="ECO:0000256" key="10">
    <source>
        <dbReference type="SAM" id="Phobius"/>
    </source>
</evidence>
<feature type="transmembrane region" description="Helical" evidence="10">
    <location>
        <begin position="334"/>
        <end position="355"/>
    </location>
</feature>
<dbReference type="InterPro" id="IPR047984">
    <property type="entry name" value="XylE-like"/>
</dbReference>
<dbReference type="OrthoDB" id="9783823at2"/>
<dbReference type="InterPro" id="IPR003663">
    <property type="entry name" value="Sugar/inositol_transpt"/>
</dbReference>
<evidence type="ECO:0000256" key="4">
    <source>
        <dbReference type="ARBA" id="ARBA00022475"/>
    </source>
</evidence>
<evidence type="ECO:0000256" key="9">
    <source>
        <dbReference type="RuleBase" id="RU003346"/>
    </source>
</evidence>
<evidence type="ECO:0000256" key="7">
    <source>
        <dbReference type="ARBA" id="ARBA00022989"/>
    </source>
</evidence>
<evidence type="ECO:0000259" key="11">
    <source>
        <dbReference type="PROSITE" id="PS50850"/>
    </source>
</evidence>
<sequence>MEKTMQHRKANTGSLYLYLICLVAALGGFLFGFDTAVISGTVSLVKKDFSLDAVSEGWFVSCALLGCIAGVSFSGKLSDKYGRKPVLIISAIMFLASALGCMWSGSFTALIIFRLIGGLGIGVASMVSPLYISEFSPSRYRGMMVSLYQLALTIGIVVAYFTNAYLAAHTHDNYAGVGMRTIFSAEVWRAMLGLGALPAGIFLLSLFAVPESPRWLLLKGQEQKAKQILIKIDGEEAATDEIKSFKSQNGNDDTSLKELFKPVYRKALWIGLLLPFLSQVCGINAVIYYGPRILEQAGFTLNSALGGQVTIGLVNVVFTFVAIFTIDIWGRRPLLYAGVGGAVTALLIIGVLFALNITSGPWILIFILMFIACFAFSFGPVCWVIVSEIFPNAVRGKAMSLATLSLWVGNFLVGQLTPLMLEGLGSSWTFWLFAICCSPALWLTWRLIPETKGRSLENIEKYWKDNHYQDSSNDSLPLATNHK</sequence>
<dbReference type="PROSITE" id="PS00217">
    <property type="entry name" value="SUGAR_TRANSPORT_2"/>
    <property type="match status" value="1"/>
</dbReference>
<evidence type="ECO:0000256" key="5">
    <source>
        <dbReference type="ARBA" id="ARBA00022597"/>
    </source>
</evidence>
<feature type="transmembrane region" description="Helical" evidence="10">
    <location>
        <begin position="267"/>
        <end position="289"/>
    </location>
</feature>
<dbReference type="PANTHER" id="PTHR48020:SF12">
    <property type="entry name" value="PROTON MYO-INOSITOL COTRANSPORTER"/>
    <property type="match status" value="1"/>
</dbReference>
<dbReference type="InterPro" id="IPR050814">
    <property type="entry name" value="Myo-inositol_Transporter"/>
</dbReference>
<keyword evidence="5" id="KW-0762">Sugar transport</keyword>
<gene>
    <name evidence="12" type="ORF">FPZ42_14545</name>
</gene>
<dbReference type="InterPro" id="IPR005829">
    <property type="entry name" value="Sugar_transporter_CS"/>
</dbReference>
<evidence type="ECO:0000256" key="2">
    <source>
        <dbReference type="ARBA" id="ARBA00010992"/>
    </source>
</evidence>
<organism evidence="12 13">
    <name type="scientific">Mucilaginibacter achroorhodeus</name>
    <dbReference type="NCBI Taxonomy" id="2599294"/>
    <lineage>
        <taxon>Bacteria</taxon>
        <taxon>Pseudomonadati</taxon>
        <taxon>Bacteroidota</taxon>
        <taxon>Sphingobacteriia</taxon>
        <taxon>Sphingobacteriales</taxon>
        <taxon>Sphingobacteriaceae</taxon>
        <taxon>Mucilaginibacter</taxon>
    </lineage>
</organism>
<feature type="transmembrane region" description="Helical" evidence="10">
    <location>
        <begin position="86"/>
        <end position="105"/>
    </location>
</feature>
<reference evidence="12 13" key="1">
    <citation type="submission" date="2019-07" db="EMBL/GenBank/DDBJ databases">
        <authorList>
            <person name="Kim J."/>
        </authorList>
    </citation>
    <scope>NUCLEOTIDE SEQUENCE [LARGE SCALE GENOMIC DNA]</scope>
    <source>
        <strain evidence="12 13">MJ1a</strain>
    </source>
</reference>
<feature type="transmembrane region" description="Helical" evidence="10">
    <location>
        <begin position="428"/>
        <end position="448"/>
    </location>
</feature>
<feature type="transmembrane region" description="Helical" evidence="10">
    <location>
        <begin position="398"/>
        <end position="416"/>
    </location>
</feature>
<protein>
    <submittedName>
        <fullName evidence="12">Sugar porter family MFS transporter</fullName>
    </submittedName>
</protein>
<dbReference type="InterPro" id="IPR020846">
    <property type="entry name" value="MFS_dom"/>
</dbReference>
<dbReference type="InterPro" id="IPR036259">
    <property type="entry name" value="MFS_trans_sf"/>
</dbReference>
<feature type="transmembrane region" description="Helical" evidence="10">
    <location>
        <begin position="58"/>
        <end position="74"/>
    </location>
</feature>
<evidence type="ECO:0000256" key="6">
    <source>
        <dbReference type="ARBA" id="ARBA00022692"/>
    </source>
</evidence>
<dbReference type="GO" id="GO:0005886">
    <property type="term" value="C:plasma membrane"/>
    <property type="evidence" value="ECO:0007669"/>
    <property type="project" value="UniProtKB-SubCell"/>
</dbReference>
<keyword evidence="4" id="KW-1003">Cell membrane</keyword>
<dbReference type="PROSITE" id="PS50850">
    <property type="entry name" value="MFS"/>
    <property type="match status" value="1"/>
</dbReference>
<keyword evidence="7 10" id="KW-1133">Transmembrane helix</keyword>
<name>A0A563U2B0_9SPHI</name>
<feature type="transmembrane region" description="Helical" evidence="10">
    <location>
        <begin position="309"/>
        <end position="329"/>
    </location>
</feature>
<keyword evidence="13" id="KW-1185">Reference proteome</keyword>
<dbReference type="InterPro" id="IPR005828">
    <property type="entry name" value="MFS_sugar_transport-like"/>
</dbReference>
<dbReference type="PROSITE" id="PS00216">
    <property type="entry name" value="SUGAR_TRANSPORT_1"/>
    <property type="match status" value="2"/>
</dbReference>
<feature type="transmembrane region" description="Helical" evidence="10">
    <location>
        <begin position="187"/>
        <end position="209"/>
    </location>
</feature>
<proteinExistence type="inferred from homology"/>
<dbReference type="GO" id="GO:0022857">
    <property type="term" value="F:transmembrane transporter activity"/>
    <property type="evidence" value="ECO:0007669"/>
    <property type="project" value="InterPro"/>
</dbReference>
<evidence type="ECO:0000256" key="3">
    <source>
        <dbReference type="ARBA" id="ARBA00022448"/>
    </source>
</evidence>
<dbReference type="EMBL" id="VOEI01000005">
    <property type="protein sequence ID" value="TWR24969.1"/>
    <property type="molecule type" value="Genomic_DNA"/>
</dbReference>
<evidence type="ECO:0000256" key="1">
    <source>
        <dbReference type="ARBA" id="ARBA00004651"/>
    </source>
</evidence>
<feature type="transmembrane region" description="Helical" evidence="10">
    <location>
        <begin position="111"/>
        <end position="133"/>
    </location>
</feature>
<comment type="subcellular location">
    <subcellularLocation>
        <location evidence="1">Cell membrane</location>
        <topology evidence="1">Multi-pass membrane protein</topology>
    </subcellularLocation>
</comment>
<keyword evidence="8 10" id="KW-0472">Membrane</keyword>
<feature type="transmembrane region" description="Helical" evidence="10">
    <location>
        <begin position="145"/>
        <end position="167"/>
    </location>
</feature>
<comment type="similarity">
    <text evidence="2 9">Belongs to the major facilitator superfamily. Sugar transporter (TC 2.A.1.1) family.</text>
</comment>
<evidence type="ECO:0000313" key="12">
    <source>
        <dbReference type="EMBL" id="TWR24969.1"/>
    </source>
</evidence>
<dbReference type="PRINTS" id="PR00171">
    <property type="entry name" value="SUGRTRNSPORT"/>
</dbReference>
<evidence type="ECO:0000313" key="13">
    <source>
        <dbReference type="Proteomes" id="UP000318010"/>
    </source>
</evidence>
<dbReference type="Pfam" id="PF00083">
    <property type="entry name" value="Sugar_tr"/>
    <property type="match status" value="1"/>
</dbReference>
<dbReference type="FunFam" id="1.20.1250.20:FF:000122">
    <property type="entry name" value="D-xylose transporter XylE"/>
    <property type="match status" value="1"/>
</dbReference>
<keyword evidence="3 9" id="KW-0813">Transport</keyword>
<dbReference type="AlphaFoldDB" id="A0A563U2B0"/>
<dbReference type="PANTHER" id="PTHR48020">
    <property type="entry name" value="PROTON MYO-INOSITOL COTRANSPORTER"/>
    <property type="match status" value="1"/>
</dbReference>
<feature type="transmembrane region" description="Helical" evidence="10">
    <location>
        <begin position="361"/>
        <end position="386"/>
    </location>
</feature>
<dbReference type="SUPFAM" id="SSF103473">
    <property type="entry name" value="MFS general substrate transporter"/>
    <property type="match status" value="1"/>
</dbReference>
<dbReference type="Proteomes" id="UP000318010">
    <property type="component" value="Unassembled WGS sequence"/>
</dbReference>
<comment type="caution">
    <text evidence="12">The sequence shown here is derived from an EMBL/GenBank/DDBJ whole genome shotgun (WGS) entry which is preliminary data.</text>
</comment>
<dbReference type="CDD" id="cd17359">
    <property type="entry name" value="MFS_XylE_like"/>
    <property type="match status" value="1"/>
</dbReference>
<dbReference type="Gene3D" id="1.20.1250.20">
    <property type="entry name" value="MFS general substrate transporter like domains"/>
    <property type="match status" value="2"/>
</dbReference>
<dbReference type="NCBIfam" id="TIGR00879">
    <property type="entry name" value="SP"/>
    <property type="match status" value="1"/>
</dbReference>
<accession>A0A563U2B0</accession>
<feature type="transmembrane region" description="Helical" evidence="10">
    <location>
        <begin position="15"/>
        <end position="38"/>
    </location>
</feature>
<keyword evidence="6 10" id="KW-0812">Transmembrane</keyword>